<protein>
    <submittedName>
        <fullName evidence="1">Chromosome segregation ATPase</fullName>
    </submittedName>
</protein>
<evidence type="ECO:0000313" key="2">
    <source>
        <dbReference type="Proteomes" id="UP000018320"/>
    </source>
</evidence>
<dbReference type="EMBL" id="AHGT01000001">
    <property type="protein sequence ID" value="ESU39853.1"/>
    <property type="molecule type" value="Genomic_DNA"/>
</dbReference>
<organism evidence="1 2">
    <name type="scientific">Giardia intestinalis</name>
    <name type="common">Giardia lamblia</name>
    <dbReference type="NCBI Taxonomy" id="5741"/>
    <lineage>
        <taxon>Eukaryota</taxon>
        <taxon>Metamonada</taxon>
        <taxon>Diplomonadida</taxon>
        <taxon>Hexamitidae</taxon>
        <taxon>Giardiinae</taxon>
        <taxon>Giardia</taxon>
    </lineage>
</organism>
<sequence>MDGRCDWTIELQKIKLPTTGQNYPVGMARLMTASRYALSGPRESNWITLEIQGNRLLFVKKFDYDL</sequence>
<dbReference type="VEuPathDB" id="GiardiaDB:DHA2_151402"/>
<reference evidence="1 2" key="2">
    <citation type="journal article" date="2013" name="Genome Biol. Evol.">
        <title>Genome sequencing of Giardia lamblia genotypes A2 and B isolates (DH and GS) and comparative analysis with the genomes of genotypes A1 and E (WB and Pig).</title>
        <authorList>
            <person name="Adam R.D."/>
            <person name="Dahlstrom E.W."/>
            <person name="Martens C.A."/>
            <person name="Bruno D.P."/>
            <person name="Barbian K.D."/>
            <person name="Ricklefs S.M."/>
            <person name="Hernandez M.M."/>
            <person name="Narla N.P."/>
            <person name="Patel R.B."/>
            <person name="Porcella S.F."/>
            <person name="Nash T.E."/>
        </authorList>
    </citation>
    <scope>NUCLEOTIDE SEQUENCE [LARGE SCALE GENOMIC DNA]</scope>
    <source>
        <strain evidence="1 2">DH</strain>
    </source>
</reference>
<evidence type="ECO:0000313" key="1">
    <source>
        <dbReference type="EMBL" id="ESU39853.1"/>
    </source>
</evidence>
<gene>
    <name evidence="1" type="ORF">DHA2_151402</name>
</gene>
<proteinExistence type="predicted"/>
<name>V6TLI4_GIAIN</name>
<dbReference type="AlphaFoldDB" id="V6TLI4"/>
<reference evidence="2" key="1">
    <citation type="submission" date="2012-02" db="EMBL/GenBank/DDBJ databases">
        <title>Genome sequencing of Giardia lamblia Genotypes A2 and B isolates (DH and GS) and comparative analysis with the genomes of Genotypes A1 and E (WB and Pig).</title>
        <authorList>
            <person name="Adam R."/>
            <person name="Dahlstrom E."/>
            <person name="Martens C."/>
            <person name="Bruno D."/>
            <person name="Barbian K."/>
            <person name="Porcella S.F."/>
            <person name="Nash T."/>
        </authorList>
    </citation>
    <scope>NUCLEOTIDE SEQUENCE</scope>
    <source>
        <strain evidence="2">DH</strain>
    </source>
</reference>
<comment type="caution">
    <text evidence="1">The sequence shown here is derived from an EMBL/GenBank/DDBJ whole genome shotgun (WGS) entry which is preliminary data.</text>
</comment>
<dbReference type="Proteomes" id="UP000018320">
    <property type="component" value="Unassembled WGS sequence"/>
</dbReference>
<accession>V6TLI4</accession>